<evidence type="ECO:0000256" key="8">
    <source>
        <dbReference type="ARBA" id="ARBA00023157"/>
    </source>
</evidence>
<keyword evidence="13" id="KW-0472">Membrane</keyword>
<dbReference type="PANTHER" id="PTHR24252">
    <property type="entry name" value="ACROSIN-RELATED"/>
    <property type="match status" value="1"/>
</dbReference>
<keyword evidence="7" id="KW-0865">Zymogen</keyword>
<evidence type="ECO:0000313" key="17">
    <source>
        <dbReference type="Proteomes" id="UP001566132"/>
    </source>
</evidence>
<dbReference type="InterPro" id="IPR018114">
    <property type="entry name" value="TRYPSIN_HIS"/>
</dbReference>
<dbReference type="InterPro" id="IPR033116">
    <property type="entry name" value="TRYPSIN_SER"/>
</dbReference>
<dbReference type="PROSITE" id="PS51888">
    <property type="entry name" value="CLIP"/>
    <property type="match status" value="1"/>
</dbReference>
<evidence type="ECO:0000256" key="1">
    <source>
        <dbReference type="ARBA" id="ARBA00004613"/>
    </source>
</evidence>
<evidence type="ECO:0000256" key="12">
    <source>
        <dbReference type="RuleBase" id="RU366078"/>
    </source>
</evidence>
<feature type="transmembrane region" description="Helical" evidence="13">
    <location>
        <begin position="21"/>
        <end position="46"/>
    </location>
</feature>
<dbReference type="InterPro" id="IPR038565">
    <property type="entry name" value="CLIP_sf"/>
</dbReference>
<dbReference type="Pfam" id="PF12032">
    <property type="entry name" value="CLIP"/>
    <property type="match status" value="1"/>
</dbReference>
<evidence type="ECO:0000256" key="7">
    <source>
        <dbReference type="ARBA" id="ARBA00023145"/>
    </source>
</evidence>
<comment type="subcellular location">
    <subcellularLocation>
        <location evidence="1 12">Secreted</location>
    </subcellularLocation>
</comment>
<feature type="domain" description="Clip" evidence="15">
    <location>
        <begin position="55"/>
        <end position="109"/>
    </location>
</feature>
<keyword evidence="3 11" id="KW-0645">Protease</keyword>
<evidence type="ECO:0000313" key="16">
    <source>
        <dbReference type="EMBL" id="KAL1492498.1"/>
    </source>
</evidence>
<evidence type="ECO:0000256" key="13">
    <source>
        <dbReference type="SAM" id="Phobius"/>
    </source>
</evidence>
<keyword evidence="13" id="KW-0812">Transmembrane</keyword>
<evidence type="ECO:0000256" key="11">
    <source>
        <dbReference type="RuleBase" id="RU363034"/>
    </source>
</evidence>
<dbReference type="SMART" id="SM00020">
    <property type="entry name" value="Tryp_SPc"/>
    <property type="match status" value="1"/>
</dbReference>
<evidence type="ECO:0000259" key="15">
    <source>
        <dbReference type="PROSITE" id="PS51888"/>
    </source>
</evidence>
<dbReference type="InterPro" id="IPR009003">
    <property type="entry name" value="Peptidase_S1_PA"/>
</dbReference>
<dbReference type="PANTHER" id="PTHR24252:SF7">
    <property type="entry name" value="HYALIN"/>
    <property type="match status" value="1"/>
</dbReference>
<dbReference type="Proteomes" id="UP001566132">
    <property type="component" value="Unassembled WGS sequence"/>
</dbReference>
<evidence type="ECO:0000256" key="9">
    <source>
        <dbReference type="ARBA" id="ARBA00023180"/>
    </source>
</evidence>
<dbReference type="GO" id="GO:0004252">
    <property type="term" value="F:serine-type endopeptidase activity"/>
    <property type="evidence" value="ECO:0007669"/>
    <property type="project" value="UniProtKB-UniRule"/>
</dbReference>
<sequence length="401" mass="44402">MFDSSTRYRDNLWCSRCLLSIYQLVCDFCTMVIHFCIVFLSFLLIIDAQVQDGRSCQTPNRENGQCVSIYNCKVFIDVLSKGSGVSDNFKEYLRKSSCGFQSGIPFVCCPLPGTRNVDIKEPEKKDENSFSSYNFLRTPDCGRSNESLPKVVGGVAAKLGQFPWIVALGYRNRNIPEQPKWLCGGSLITYNHVLTAAHCVHNRRDLYLARLGELDLYDDNDGAQPTDIEITNVKIHENYTPSKYINDIAIITLARSAENLVGVSPICLPWENDKNSQSYIGNNPFVAGWGSLFFNGPSSSVLQVVSLPVVDNNQCVNAYARQSTIDESILCAGHPSGGKDACKGDSGGPLMQGGVESNLKFLNFYQIGVVSYGYRCAEAGYPGVYTRITHFLDWIGKNTVS</sequence>
<evidence type="ECO:0000259" key="14">
    <source>
        <dbReference type="PROSITE" id="PS50240"/>
    </source>
</evidence>
<keyword evidence="13" id="KW-1133">Transmembrane helix</keyword>
<comment type="domain">
    <text evidence="12">The clip domain consists of 35-55 residues which are 'knitted' together usually by 3 conserved disulfide bonds forming a clip-like compact structure.</text>
</comment>
<reference evidence="16 17" key="1">
    <citation type="submission" date="2024-05" db="EMBL/GenBank/DDBJ databases">
        <title>Genetic variation in Jamaican populations of the coffee berry borer (Hypothenemus hampei).</title>
        <authorList>
            <person name="Errbii M."/>
            <person name="Myrie A."/>
        </authorList>
    </citation>
    <scope>NUCLEOTIDE SEQUENCE [LARGE SCALE GENOMIC DNA]</scope>
    <source>
        <strain evidence="16">JA-Hopewell-2020-01-JO</strain>
        <tissue evidence="16">Whole body</tissue>
    </source>
</reference>
<keyword evidence="4" id="KW-0732">Signal</keyword>
<dbReference type="PROSITE" id="PS00134">
    <property type="entry name" value="TRYPSIN_HIS"/>
    <property type="match status" value="1"/>
</dbReference>
<evidence type="ECO:0000256" key="2">
    <source>
        <dbReference type="ARBA" id="ARBA00022525"/>
    </source>
</evidence>
<dbReference type="GO" id="GO:0005576">
    <property type="term" value="C:extracellular region"/>
    <property type="evidence" value="ECO:0007669"/>
    <property type="project" value="UniProtKB-SubCell"/>
</dbReference>
<keyword evidence="8" id="KW-1015">Disulfide bond</keyword>
<proteinExistence type="inferred from homology"/>
<feature type="domain" description="Peptidase S1" evidence="14">
    <location>
        <begin position="151"/>
        <end position="400"/>
    </location>
</feature>
<dbReference type="PROSITE" id="PS50240">
    <property type="entry name" value="TRYPSIN_DOM"/>
    <property type="match status" value="1"/>
</dbReference>
<protein>
    <recommendedName>
        <fullName evidence="12">CLIP domain-containing serine protease</fullName>
        <ecNumber evidence="11">3.4.21.-</ecNumber>
    </recommendedName>
</protein>
<evidence type="ECO:0000256" key="10">
    <source>
        <dbReference type="ARBA" id="ARBA00024195"/>
    </source>
</evidence>
<dbReference type="GO" id="GO:0006508">
    <property type="term" value="P:proteolysis"/>
    <property type="evidence" value="ECO:0007669"/>
    <property type="project" value="UniProtKB-KW"/>
</dbReference>
<dbReference type="InterPro" id="IPR022700">
    <property type="entry name" value="CLIP"/>
</dbReference>
<evidence type="ECO:0000256" key="3">
    <source>
        <dbReference type="ARBA" id="ARBA00022670"/>
    </source>
</evidence>
<dbReference type="FunFam" id="2.40.10.10:FF:000015">
    <property type="entry name" value="Atrial natriuretic peptide-converting enzyme"/>
    <property type="match status" value="1"/>
</dbReference>
<evidence type="ECO:0000256" key="4">
    <source>
        <dbReference type="ARBA" id="ARBA00022729"/>
    </source>
</evidence>
<dbReference type="Pfam" id="PF00089">
    <property type="entry name" value="Trypsin"/>
    <property type="match status" value="1"/>
</dbReference>
<dbReference type="EMBL" id="JBDJPC010000008">
    <property type="protein sequence ID" value="KAL1492498.1"/>
    <property type="molecule type" value="Genomic_DNA"/>
</dbReference>
<dbReference type="InterPro" id="IPR001314">
    <property type="entry name" value="Peptidase_S1A"/>
</dbReference>
<dbReference type="InterPro" id="IPR043504">
    <property type="entry name" value="Peptidase_S1_PA_chymotrypsin"/>
</dbReference>
<dbReference type="Gene3D" id="2.40.10.10">
    <property type="entry name" value="Trypsin-like serine proteases"/>
    <property type="match status" value="1"/>
</dbReference>
<dbReference type="Gene3D" id="3.30.1640.30">
    <property type="match status" value="1"/>
</dbReference>
<keyword evidence="2 12" id="KW-0964">Secreted</keyword>
<dbReference type="EC" id="3.4.21.-" evidence="11"/>
<keyword evidence="17" id="KW-1185">Reference proteome</keyword>
<dbReference type="SUPFAM" id="SSF50494">
    <property type="entry name" value="Trypsin-like serine proteases"/>
    <property type="match status" value="1"/>
</dbReference>
<keyword evidence="9" id="KW-0325">Glycoprotein</keyword>
<dbReference type="FunFam" id="3.30.1640.30:FF:000001">
    <property type="entry name" value="Serine protease 7"/>
    <property type="match status" value="1"/>
</dbReference>
<organism evidence="16 17">
    <name type="scientific">Hypothenemus hampei</name>
    <name type="common">Coffee berry borer</name>
    <dbReference type="NCBI Taxonomy" id="57062"/>
    <lineage>
        <taxon>Eukaryota</taxon>
        <taxon>Metazoa</taxon>
        <taxon>Ecdysozoa</taxon>
        <taxon>Arthropoda</taxon>
        <taxon>Hexapoda</taxon>
        <taxon>Insecta</taxon>
        <taxon>Pterygota</taxon>
        <taxon>Neoptera</taxon>
        <taxon>Endopterygota</taxon>
        <taxon>Coleoptera</taxon>
        <taxon>Polyphaga</taxon>
        <taxon>Cucujiformia</taxon>
        <taxon>Curculionidae</taxon>
        <taxon>Scolytinae</taxon>
        <taxon>Hypothenemus</taxon>
    </lineage>
</organism>
<dbReference type="PRINTS" id="PR00722">
    <property type="entry name" value="CHYMOTRYPSIN"/>
</dbReference>
<name>A0ABD1ECY9_HYPHA</name>
<dbReference type="CDD" id="cd00190">
    <property type="entry name" value="Tryp_SPc"/>
    <property type="match status" value="1"/>
</dbReference>
<evidence type="ECO:0000256" key="6">
    <source>
        <dbReference type="ARBA" id="ARBA00022825"/>
    </source>
</evidence>
<dbReference type="AlphaFoldDB" id="A0ABD1ECY9"/>
<comment type="similarity">
    <text evidence="10 12">Belongs to the peptidase S1 family. CLIP subfamily.</text>
</comment>
<comment type="caution">
    <text evidence="16">The sequence shown here is derived from an EMBL/GenBank/DDBJ whole genome shotgun (WGS) entry which is preliminary data.</text>
</comment>
<keyword evidence="5 11" id="KW-0378">Hydrolase</keyword>
<dbReference type="PROSITE" id="PS00135">
    <property type="entry name" value="TRYPSIN_SER"/>
    <property type="match status" value="1"/>
</dbReference>
<dbReference type="InterPro" id="IPR001254">
    <property type="entry name" value="Trypsin_dom"/>
</dbReference>
<gene>
    <name evidence="16" type="ORF">ABEB36_010744</name>
</gene>
<accession>A0ABD1ECY9</accession>
<evidence type="ECO:0000256" key="5">
    <source>
        <dbReference type="ARBA" id="ARBA00022801"/>
    </source>
</evidence>
<dbReference type="SMART" id="SM00680">
    <property type="entry name" value="CLIP"/>
    <property type="match status" value="1"/>
</dbReference>
<keyword evidence="6 11" id="KW-0720">Serine protease</keyword>